<dbReference type="AlphaFoldDB" id="A0A560EHR4"/>
<dbReference type="OrthoDB" id="2986852at2"/>
<dbReference type="Pfam" id="PF01381">
    <property type="entry name" value="HTH_3"/>
    <property type="match status" value="1"/>
</dbReference>
<evidence type="ECO:0000256" key="1">
    <source>
        <dbReference type="ARBA" id="ARBA00023125"/>
    </source>
</evidence>
<evidence type="ECO:0000313" key="3">
    <source>
        <dbReference type="EMBL" id="TWB08795.1"/>
    </source>
</evidence>
<dbReference type="EMBL" id="VITN01000051">
    <property type="protein sequence ID" value="TWB08795.1"/>
    <property type="molecule type" value="Genomic_DNA"/>
</dbReference>
<dbReference type="SUPFAM" id="SSF47413">
    <property type="entry name" value="lambda repressor-like DNA-binding domains"/>
    <property type="match status" value="1"/>
</dbReference>
<evidence type="ECO:0000259" key="2">
    <source>
        <dbReference type="PROSITE" id="PS50943"/>
    </source>
</evidence>
<dbReference type="RefSeq" id="WP_145754793.1">
    <property type="nucleotide sequence ID" value="NZ_VITN01000051.1"/>
</dbReference>
<evidence type="ECO:0000313" key="4">
    <source>
        <dbReference type="Proteomes" id="UP000319859"/>
    </source>
</evidence>
<comment type="caution">
    <text evidence="3">The sequence shown here is derived from an EMBL/GenBank/DDBJ whole genome shotgun (WGS) entry which is preliminary data.</text>
</comment>
<dbReference type="Proteomes" id="UP000319859">
    <property type="component" value="Unassembled WGS sequence"/>
</dbReference>
<dbReference type="Gene3D" id="1.10.260.40">
    <property type="entry name" value="lambda repressor-like DNA-binding domains"/>
    <property type="match status" value="1"/>
</dbReference>
<dbReference type="InterPro" id="IPR050807">
    <property type="entry name" value="TransReg_Diox_bact_type"/>
</dbReference>
<dbReference type="CDD" id="cd00093">
    <property type="entry name" value="HTH_XRE"/>
    <property type="match status" value="1"/>
</dbReference>
<organism evidence="3 4">
    <name type="scientific">Nitrospirillum amazonense</name>
    <dbReference type="NCBI Taxonomy" id="28077"/>
    <lineage>
        <taxon>Bacteria</taxon>
        <taxon>Pseudomonadati</taxon>
        <taxon>Pseudomonadota</taxon>
        <taxon>Alphaproteobacteria</taxon>
        <taxon>Rhodospirillales</taxon>
        <taxon>Azospirillaceae</taxon>
        <taxon>Nitrospirillum</taxon>
    </lineage>
</organism>
<name>A0A560EHR4_9PROT</name>
<accession>A0A560EHR4</accession>
<dbReference type="SMART" id="SM00530">
    <property type="entry name" value="HTH_XRE"/>
    <property type="match status" value="1"/>
</dbReference>
<proteinExistence type="predicted"/>
<dbReference type="GO" id="GO:0003700">
    <property type="term" value="F:DNA-binding transcription factor activity"/>
    <property type="evidence" value="ECO:0007669"/>
    <property type="project" value="TreeGrafter"/>
</dbReference>
<dbReference type="PANTHER" id="PTHR46797:SF1">
    <property type="entry name" value="METHYLPHOSPHONATE SYNTHASE"/>
    <property type="match status" value="1"/>
</dbReference>
<dbReference type="PROSITE" id="PS50943">
    <property type="entry name" value="HTH_CROC1"/>
    <property type="match status" value="1"/>
</dbReference>
<dbReference type="PANTHER" id="PTHR46797">
    <property type="entry name" value="HTH-TYPE TRANSCRIPTIONAL REGULATOR"/>
    <property type="match status" value="1"/>
</dbReference>
<reference evidence="3 4" key="1">
    <citation type="submission" date="2019-06" db="EMBL/GenBank/DDBJ databases">
        <title>Genomic Encyclopedia of Type Strains, Phase IV (KMG-V): Genome sequencing to study the core and pangenomes of soil and plant-associated prokaryotes.</title>
        <authorList>
            <person name="Whitman W."/>
        </authorList>
    </citation>
    <scope>NUCLEOTIDE SEQUENCE [LARGE SCALE GENOMIC DNA]</scope>
    <source>
        <strain evidence="3 4">BR 11880</strain>
    </source>
</reference>
<sequence length="90" mass="10259">MEDIRVQFGTLLKKLRKANGVTQEELAFRAELDVSYLSNLENGRSSPSLAMIVDLACGLGVQPFELLVGMVVDQKPERERRPDRKRRKDE</sequence>
<dbReference type="GO" id="GO:0003677">
    <property type="term" value="F:DNA binding"/>
    <property type="evidence" value="ECO:0007669"/>
    <property type="project" value="UniProtKB-KW"/>
</dbReference>
<feature type="domain" description="HTH cro/C1-type" evidence="2">
    <location>
        <begin position="12"/>
        <end position="67"/>
    </location>
</feature>
<dbReference type="GO" id="GO:0005829">
    <property type="term" value="C:cytosol"/>
    <property type="evidence" value="ECO:0007669"/>
    <property type="project" value="TreeGrafter"/>
</dbReference>
<dbReference type="InterPro" id="IPR001387">
    <property type="entry name" value="Cro/C1-type_HTH"/>
</dbReference>
<gene>
    <name evidence="3" type="ORF">FBZ89_1513</name>
</gene>
<protein>
    <submittedName>
        <fullName evidence="3">Transcriptional regulator with XRE-family HTH domain</fullName>
    </submittedName>
</protein>
<dbReference type="InterPro" id="IPR010982">
    <property type="entry name" value="Lambda_DNA-bd_dom_sf"/>
</dbReference>
<keyword evidence="1" id="KW-0238">DNA-binding</keyword>